<evidence type="ECO:0000313" key="3">
    <source>
        <dbReference type="EMBL" id="RCX23701.1"/>
    </source>
</evidence>
<keyword evidence="4" id="KW-1185">Reference proteome</keyword>
<dbReference type="EMBL" id="QPJW01000001">
    <property type="protein sequence ID" value="RCX23701.1"/>
    <property type="molecule type" value="Genomic_DNA"/>
</dbReference>
<keyword evidence="1" id="KW-0732">Signal</keyword>
<name>A0A369BQM9_9BACL</name>
<dbReference type="RefSeq" id="WP_114495550.1">
    <property type="nucleotide sequence ID" value="NZ_QPJW01000001.1"/>
</dbReference>
<feature type="signal peptide" evidence="1">
    <location>
        <begin position="1"/>
        <end position="27"/>
    </location>
</feature>
<protein>
    <submittedName>
        <fullName evidence="3">Copper amine oxidase-like protein</fullName>
    </submittedName>
</protein>
<feature type="chain" id="PRO_5016620427" evidence="1">
    <location>
        <begin position="28"/>
        <end position="332"/>
    </location>
</feature>
<dbReference type="Pfam" id="PF07833">
    <property type="entry name" value="Cu_amine_oxidN1"/>
    <property type="match status" value="1"/>
</dbReference>
<comment type="caution">
    <text evidence="3">The sequence shown here is derived from an EMBL/GenBank/DDBJ whole genome shotgun (WGS) entry which is preliminary data.</text>
</comment>
<dbReference type="AlphaFoldDB" id="A0A369BQM9"/>
<evidence type="ECO:0000313" key="4">
    <source>
        <dbReference type="Proteomes" id="UP000253090"/>
    </source>
</evidence>
<feature type="domain" description="Copper amine oxidase-like N-terminal" evidence="2">
    <location>
        <begin position="203"/>
        <end position="324"/>
    </location>
</feature>
<sequence>MRKKSFISLALMLSVIMLAFTSIPAIASEVPADKYTYALSGEAGTQSKKIDLEEFDDNQRFRDVLAEEKYKIVLVKEGAEIKFSPKEKMPAVVSYYTVDGSYGGAMSWTIDGSEQSVSEIEANKTATVKLYKRYGGYTCDLYYVFSFGEDKNSNIIYIVSEGEETAASAPAEPAANPAEPTKEPAVKPLKTAIAAPSVSKVLVDGKQVSFEAYNINNNTYFKLRDIAKTVNGTAKSFEVGWDGEHNAISLTAGEAYTAQGGELAVSANPKAKNAALSTSKVYLDDQEAQLTSYVIGGNNYFKLRDIADALDITITFDSKTNTIGIETTAQDE</sequence>
<dbReference type="InterPro" id="IPR012854">
    <property type="entry name" value="Cu_amine_oxidase-like_N"/>
</dbReference>
<proteinExistence type="predicted"/>
<evidence type="ECO:0000256" key="1">
    <source>
        <dbReference type="SAM" id="SignalP"/>
    </source>
</evidence>
<evidence type="ECO:0000259" key="2">
    <source>
        <dbReference type="Pfam" id="PF07833"/>
    </source>
</evidence>
<dbReference type="OrthoDB" id="1864213at2"/>
<dbReference type="Proteomes" id="UP000253090">
    <property type="component" value="Unassembled WGS sequence"/>
</dbReference>
<accession>A0A369BQM9</accession>
<organism evidence="3 4">
    <name type="scientific">Fontibacillus phaseoli</name>
    <dbReference type="NCBI Taxonomy" id="1416533"/>
    <lineage>
        <taxon>Bacteria</taxon>
        <taxon>Bacillati</taxon>
        <taxon>Bacillota</taxon>
        <taxon>Bacilli</taxon>
        <taxon>Bacillales</taxon>
        <taxon>Paenibacillaceae</taxon>
        <taxon>Fontibacillus</taxon>
    </lineage>
</organism>
<gene>
    <name evidence="3" type="ORF">DFP94_1011303</name>
</gene>
<reference evidence="3 4" key="1">
    <citation type="submission" date="2018-07" db="EMBL/GenBank/DDBJ databases">
        <title>Genomic Encyclopedia of Type Strains, Phase III (KMG-III): the genomes of soil and plant-associated and newly described type strains.</title>
        <authorList>
            <person name="Whitman W."/>
        </authorList>
    </citation>
    <scope>NUCLEOTIDE SEQUENCE [LARGE SCALE GENOMIC DNA]</scope>
    <source>
        <strain evidence="3 4">CECT 8333</strain>
    </source>
</reference>